<organism evidence="4">
    <name type="scientific">freshwater metagenome</name>
    <dbReference type="NCBI Taxonomy" id="449393"/>
    <lineage>
        <taxon>unclassified sequences</taxon>
        <taxon>metagenomes</taxon>
        <taxon>ecological metagenomes</taxon>
    </lineage>
</organism>
<name>A0A6J6VLQ0_9ZZZZ</name>
<protein>
    <submittedName>
        <fullName evidence="4">Unannotated protein</fullName>
    </submittedName>
</protein>
<evidence type="ECO:0000256" key="2">
    <source>
        <dbReference type="ARBA" id="ARBA00022679"/>
    </source>
</evidence>
<dbReference type="GO" id="GO:0032259">
    <property type="term" value="P:methylation"/>
    <property type="evidence" value="ECO:0007669"/>
    <property type="project" value="UniProtKB-KW"/>
</dbReference>
<proteinExistence type="inferred from homology"/>
<dbReference type="CDD" id="cd02440">
    <property type="entry name" value="AdoMet_MTases"/>
    <property type="match status" value="1"/>
</dbReference>
<keyword evidence="2" id="KW-0808">Transferase</keyword>
<keyword evidence="1" id="KW-0489">Methyltransferase</keyword>
<dbReference type="Gene3D" id="3.40.50.150">
    <property type="entry name" value="Vaccinia Virus protein VP39"/>
    <property type="match status" value="1"/>
</dbReference>
<dbReference type="GO" id="GO:0008168">
    <property type="term" value="F:methyltransferase activity"/>
    <property type="evidence" value="ECO:0007669"/>
    <property type="project" value="UniProtKB-KW"/>
</dbReference>
<dbReference type="Pfam" id="PF01209">
    <property type="entry name" value="Ubie_methyltran"/>
    <property type="match status" value="1"/>
</dbReference>
<dbReference type="PROSITE" id="PS51608">
    <property type="entry name" value="SAM_MT_UBIE"/>
    <property type="match status" value="1"/>
</dbReference>
<evidence type="ECO:0000313" key="4">
    <source>
        <dbReference type="EMBL" id="CAB4773352.1"/>
    </source>
</evidence>
<accession>A0A6J6VLQ0</accession>
<dbReference type="AlphaFoldDB" id="A0A6J6VLQ0"/>
<dbReference type="HAMAP" id="MF_01813">
    <property type="entry name" value="MenG_UbiE_methyltr"/>
    <property type="match status" value="1"/>
</dbReference>
<evidence type="ECO:0000256" key="3">
    <source>
        <dbReference type="ARBA" id="ARBA00022691"/>
    </source>
</evidence>
<dbReference type="EMBL" id="CAFAAB010000002">
    <property type="protein sequence ID" value="CAB4773352.1"/>
    <property type="molecule type" value="Genomic_DNA"/>
</dbReference>
<dbReference type="NCBIfam" id="TIGR01934">
    <property type="entry name" value="MenG_MenH_UbiE"/>
    <property type="match status" value="1"/>
</dbReference>
<keyword evidence="3" id="KW-0949">S-adenosyl-L-methionine</keyword>
<reference evidence="4" key="1">
    <citation type="submission" date="2020-05" db="EMBL/GenBank/DDBJ databases">
        <authorList>
            <person name="Chiriac C."/>
            <person name="Salcher M."/>
            <person name="Ghai R."/>
            <person name="Kavagutti S V."/>
        </authorList>
    </citation>
    <scope>NUCLEOTIDE SEQUENCE</scope>
</reference>
<dbReference type="SUPFAM" id="SSF53335">
    <property type="entry name" value="S-adenosyl-L-methionine-dependent methyltransferases"/>
    <property type="match status" value="1"/>
</dbReference>
<dbReference type="PANTHER" id="PTHR43591:SF24">
    <property type="entry name" value="2-METHOXY-6-POLYPRENYL-1,4-BENZOQUINOL METHYLASE, MITOCHONDRIAL"/>
    <property type="match status" value="1"/>
</dbReference>
<gene>
    <name evidence="4" type="ORF">UFOPK2958_00046</name>
</gene>
<evidence type="ECO:0000256" key="1">
    <source>
        <dbReference type="ARBA" id="ARBA00022603"/>
    </source>
</evidence>
<dbReference type="PANTHER" id="PTHR43591">
    <property type="entry name" value="METHYLTRANSFERASE"/>
    <property type="match status" value="1"/>
</dbReference>
<dbReference type="InterPro" id="IPR004033">
    <property type="entry name" value="UbiE/COQ5_MeTrFase"/>
</dbReference>
<dbReference type="InterPro" id="IPR029063">
    <property type="entry name" value="SAM-dependent_MTases_sf"/>
</dbReference>
<sequence>MARFELPEGEAKTKTVRRMFDAIAPRYELVNHIITFGLDRRWRKRALRDAALPTGSSILDVAAGTGDFCREAKKAGLIPYATDLSFGMMDAGGDFAPRTQADAAHLPFVDGAFDGLTCGYALRNFTDLGESIREMGRVVRPGGRIVFLEVAEPKGGLWKLGFTIWFRGVVPVIGGLLADRAAYGYLPKSTAYLPATNDIIQMMRDGGMSTVNHRLILGGLSQQFTATKAL</sequence>